<gene>
    <name evidence="1" type="ORF">CAB88_04835</name>
</gene>
<sequence>MEKYFEEAHRFCSRNRKHLEKDVICGCFYCLEIFHPEKITEWWDDDNTAVCPHCGIDSIIGESSGFRITEMFLSEMHKRWF</sequence>
<name>A0A0K0Q9P6_BACTU</name>
<dbReference type="Proteomes" id="UP000194143">
    <property type="component" value="Chromosome"/>
</dbReference>
<dbReference type="EMBL" id="CP021061">
    <property type="protein sequence ID" value="ARP56446.1"/>
    <property type="molecule type" value="Genomic_DNA"/>
</dbReference>
<organism evidence="1 2">
    <name type="scientific">Bacillus thuringiensis</name>
    <dbReference type="NCBI Taxonomy" id="1428"/>
    <lineage>
        <taxon>Bacteria</taxon>
        <taxon>Bacillati</taxon>
        <taxon>Bacillota</taxon>
        <taxon>Bacilli</taxon>
        <taxon>Bacillales</taxon>
        <taxon>Bacillaceae</taxon>
        <taxon>Bacillus</taxon>
        <taxon>Bacillus cereus group</taxon>
    </lineage>
</organism>
<keyword evidence="2" id="KW-1185">Reference proteome</keyword>
<accession>A0A0K0Q9P6</accession>
<dbReference type="AlphaFoldDB" id="A0A0K0Q9P6"/>
<proteinExistence type="predicted"/>
<dbReference type="GeneID" id="67465559"/>
<reference evidence="1 2" key="1">
    <citation type="submission" date="2017-04" db="EMBL/GenBank/DDBJ databases">
        <title>Complete Genome Sequence of Bacillus thuringiensis type Strain ATCC 10792.</title>
        <authorList>
            <person name="Oh D.-H."/>
            <person name="Park B.-J."/>
            <person name="Shuai W."/>
            <person name="Chelliah R."/>
        </authorList>
    </citation>
    <scope>NUCLEOTIDE SEQUENCE [LARGE SCALE GENOMIC DNA]</scope>
    <source>
        <strain evidence="1 2">ATCC 10792</strain>
    </source>
</reference>
<evidence type="ECO:0000313" key="1">
    <source>
        <dbReference type="EMBL" id="ARP56446.1"/>
    </source>
</evidence>
<evidence type="ECO:0000313" key="2">
    <source>
        <dbReference type="Proteomes" id="UP000194143"/>
    </source>
</evidence>
<protein>
    <submittedName>
        <fullName evidence="1">Cytoplasmic protein</fullName>
    </submittedName>
</protein>
<dbReference type="RefSeq" id="WP_000417115.1">
    <property type="nucleotide sequence ID" value="NZ_CP012099.1"/>
</dbReference>